<feature type="compositionally biased region" description="Low complexity" evidence="1">
    <location>
        <begin position="66"/>
        <end position="76"/>
    </location>
</feature>
<gene>
    <name evidence="2" type="ORF">FIE12Z_1948</name>
</gene>
<evidence type="ECO:0000256" key="1">
    <source>
        <dbReference type="SAM" id="MobiDB-lite"/>
    </source>
</evidence>
<accession>A0A395N0W2</accession>
<dbReference type="EMBL" id="PXXK01000037">
    <property type="protein sequence ID" value="RFN53776.1"/>
    <property type="molecule type" value="Genomic_DNA"/>
</dbReference>
<keyword evidence="3" id="KW-1185">Reference proteome</keyword>
<evidence type="ECO:0000313" key="2">
    <source>
        <dbReference type="EMBL" id="RFN53776.1"/>
    </source>
</evidence>
<organism evidence="2 3">
    <name type="scientific">Fusarium flagelliforme</name>
    <dbReference type="NCBI Taxonomy" id="2675880"/>
    <lineage>
        <taxon>Eukaryota</taxon>
        <taxon>Fungi</taxon>
        <taxon>Dikarya</taxon>
        <taxon>Ascomycota</taxon>
        <taxon>Pezizomycotina</taxon>
        <taxon>Sordariomycetes</taxon>
        <taxon>Hypocreomycetidae</taxon>
        <taxon>Hypocreales</taxon>
        <taxon>Nectriaceae</taxon>
        <taxon>Fusarium</taxon>
        <taxon>Fusarium incarnatum-equiseti species complex</taxon>
    </lineage>
</organism>
<proteinExistence type="predicted"/>
<dbReference type="Proteomes" id="UP000265631">
    <property type="component" value="Unassembled WGS sequence"/>
</dbReference>
<dbReference type="AlphaFoldDB" id="A0A395N0W2"/>
<reference evidence="2 3" key="1">
    <citation type="journal article" date="2018" name="PLoS Pathog.">
        <title>Evolution of structural diversity of trichothecenes, a family of toxins produced by plant pathogenic and entomopathogenic fungi.</title>
        <authorList>
            <person name="Proctor R.H."/>
            <person name="McCormick S.P."/>
            <person name="Kim H.S."/>
            <person name="Cardoza R.E."/>
            <person name="Stanley A.M."/>
            <person name="Lindo L."/>
            <person name="Kelly A."/>
            <person name="Brown D.W."/>
            <person name="Lee T."/>
            <person name="Vaughan M.M."/>
            <person name="Alexander N.J."/>
            <person name="Busman M."/>
            <person name="Gutierrez S."/>
        </authorList>
    </citation>
    <scope>NUCLEOTIDE SEQUENCE [LARGE SCALE GENOMIC DNA]</scope>
    <source>
        <strain evidence="2 3">NRRL 13405</strain>
    </source>
</reference>
<feature type="region of interest" description="Disordered" evidence="1">
    <location>
        <begin position="54"/>
        <end position="82"/>
    </location>
</feature>
<sequence>MPAETSPANMHQAQMQEMRDALQRLHYQVQGIADHLREALDAIADLNERVYTLEQQGTPGLAPDEGSSASSGSSSSNDTTSN</sequence>
<evidence type="ECO:0000313" key="3">
    <source>
        <dbReference type="Proteomes" id="UP000265631"/>
    </source>
</evidence>
<comment type="caution">
    <text evidence="2">The sequence shown here is derived from an EMBL/GenBank/DDBJ whole genome shotgun (WGS) entry which is preliminary data.</text>
</comment>
<name>A0A395N0W2_9HYPO</name>
<protein>
    <submittedName>
        <fullName evidence="2">Uncharacterized protein</fullName>
    </submittedName>
</protein>